<dbReference type="OrthoDB" id="7567395at2"/>
<evidence type="ECO:0000313" key="2">
    <source>
        <dbReference type="Proteomes" id="UP000198356"/>
    </source>
</evidence>
<keyword evidence="2" id="KW-1185">Reference proteome</keyword>
<evidence type="ECO:0000313" key="1">
    <source>
        <dbReference type="EMBL" id="SNT13711.1"/>
    </source>
</evidence>
<organism evidence="1 2">
    <name type="scientific">Granulicella rosea</name>
    <dbReference type="NCBI Taxonomy" id="474952"/>
    <lineage>
        <taxon>Bacteria</taxon>
        <taxon>Pseudomonadati</taxon>
        <taxon>Acidobacteriota</taxon>
        <taxon>Terriglobia</taxon>
        <taxon>Terriglobales</taxon>
        <taxon>Acidobacteriaceae</taxon>
        <taxon>Granulicella</taxon>
    </lineage>
</organism>
<name>A0A239K6T2_9BACT</name>
<proteinExistence type="predicted"/>
<protein>
    <submittedName>
        <fullName evidence="1">Uncharacterized protein</fullName>
    </submittedName>
</protein>
<dbReference type="AlphaFoldDB" id="A0A239K6T2"/>
<dbReference type="RefSeq" id="WP_089408969.1">
    <property type="nucleotide sequence ID" value="NZ_FZOU01000004.1"/>
</dbReference>
<reference evidence="1 2" key="1">
    <citation type="submission" date="2017-06" db="EMBL/GenBank/DDBJ databases">
        <authorList>
            <person name="Kim H.J."/>
            <person name="Triplett B.A."/>
        </authorList>
    </citation>
    <scope>NUCLEOTIDE SEQUENCE [LARGE SCALE GENOMIC DNA]</scope>
    <source>
        <strain evidence="1 2">DSM 18704</strain>
    </source>
</reference>
<gene>
    <name evidence="1" type="ORF">SAMN05421770_104333</name>
</gene>
<dbReference type="EMBL" id="FZOU01000004">
    <property type="protein sequence ID" value="SNT13711.1"/>
    <property type="molecule type" value="Genomic_DNA"/>
</dbReference>
<dbReference type="Proteomes" id="UP000198356">
    <property type="component" value="Unassembled WGS sequence"/>
</dbReference>
<sequence>MTEATHFDIALLSGLKREHALDLVWPMEGVPAGLLSFRSPSEWRQFVLSLSLPVGVPEIVSAKYHRAQMLYFLAWLYPDLIKAGELVALTTLELALRDRYGSKVKGRRGDKPDFSALLHCLKKDGLTDAKIPMVKRSGGSAMGFITGKNEPSLAQRRNLLAHGDPFDALPCGGLLELARDLIAYAYREMITP</sequence>
<accession>A0A239K6T2</accession>